<proteinExistence type="predicted"/>
<accession>A0A2J8U620</accession>
<sequence length="121" mass="13610">MAAAAGLGLQREAAEGKWPAWRMTEETRIAYWIKDRQLTNHDSAILELQKVLKTCCAQSMKIFCCLWNFVYKQLEEDAAQGLTMGGDVEEHEGRAACPGCLLPHPPSSWNNIAVKKLRPYC</sequence>
<gene>
    <name evidence="1" type="ORF">CR201_G0030014</name>
</gene>
<protein>
    <submittedName>
        <fullName evidence="1">ARMCX4 isoform 10</fullName>
    </submittedName>
</protein>
<comment type="caution">
    <text evidence="1">The sequence shown here is derived from an EMBL/GenBank/DDBJ whole genome shotgun (WGS) entry which is preliminary data.</text>
</comment>
<name>A0A2J8U620_PONAB</name>
<evidence type="ECO:0000313" key="1">
    <source>
        <dbReference type="EMBL" id="PNJ40722.1"/>
    </source>
</evidence>
<dbReference type="AlphaFoldDB" id="A0A2J8U620"/>
<dbReference type="EMBL" id="NDHI03003468">
    <property type="protein sequence ID" value="PNJ40722.1"/>
    <property type="molecule type" value="Genomic_DNA"/>
</dbReference>
<reference evidence="1" key="1">
    <citation type="submission" date="2017-12" db="EMBL/GenBank/DDBJ databases">
        <title>High-resolution comparative analysis of great ape genomes.</title>
        <authorList>
            <person name="Pollen A."/>
            <person name="Hastie A."/>
            <person name="Hormozdiari F."/>
            <person name="Dougherty M."/>
            <person name="Liu R."/>
            <person name="Chaisson M."/>
            <person name="Hoppe E."/>
            <person name="Hill C."/>
            <person name="Pang A."/>
            <person name="Hillier L."/>
            <person name="Baker C."/>
            <person name="Armstrong J."/>
            <person name="Shendure J."/>
            <person name="Paten B."/>
            <person name="Wilson R."/>
            <person name="Chao H."/>
            <person name="Schneider V."/>
            <person name="Ventura M."/>
            <person name="Kronenberg Z."/>
            <person name="Murali S."/>
            <person name="Gordon D."/>
            <person name="Cantsilieris S."/>
            <person name="Munson K."/>
            <person name="Nelson B."/>
            <person name="Raja A."/>
            <person name="Underwood J."/>
            <person name="Diekhans M."/>
            <person name="Fiddes I."/>
            <person name="Haussler D."/>
            <person name="Eichler E."/>
        </authorList>
    </citation>
    <scope>NUCLEOTIDE SEQUENCE [LARGE SCALE GENOMIC DNA]</scope>
    <source>
        <strain evidence="1">Susie</strain>
    </source>
</reference>
<organism evidence="1">
    <name type="scientific">Pongo abelii</name>
    <name type="common">Sumatran orangutan</name>
    <name type="synonym">Pongo pygmaeus abelii</name>
    <dbReference type="NCBI Taxonomy" id="9601"/>
    <lineage>
        <taxon>Eukaryota</taxon>
        <taxon>Metazoa</taxon>
        <taxon>Chordata</taxon>
        <taxon>Craniata</taxon>
        <taxon>Vertebrata</taxon>
        <taxon>Euteleostomi</taxon>
        <taxon>Mammalia</taxon>
        <taxon>Eutheria</taxon>
        <taxon>Euarchontoglires</taxon>
        <taxon>Primates</taxon>
        <taxon>Haplorrhini</taxon>
        <taxon>Catarrhini</taxon>
        <taxon>Hominidae</taxon>
        <taxon>Pongo</taxon>
    </lineage>
</organism>